<dbReference type="CDD" id="cd15457">
    <property type="entry name" value="NADAR"/>
    <property type="match status" value="1"/>
</dbReference>
<dbReference type="Proteomes" id="UP000054383">
    <property type="component" value="Unassembled WGS sequence"/>
</dbReference>
<accession>A0A0U1LNW7</accession>
<dbReference type="OMA" id="WMMAAKA"/>
<gene>
    <name evidence="3" type="ORF">PISL3812_02085</name>
</gene>
<reference evidence="3 4" key="1">
    <citation type="submission" date="2015-04" db="EMBL/GenBank/DDBJ databases">
        <authorList>
            <person name="Syromyatnikov M.Y."/>
            <person name="Popov V.N."/>
        </authorList>
    </citation>
    <scope>NUCLEOTIDE SEQUENCE [LARGE SCALE GENOMIC DNA]</scope>
    <source>
        <strain evidence="3">WF-38-12</strain>
    </source>
</reference>
<name>A0A0U1LNW7_TALIS</name>
<evidence type="ECO:0000313" key="4">
    <source>
        <dbReference type="Proteomes" id="UP000054383"/>
    </source>
</evidence>
<proteinExistence type="predicted"/>
<dbReference type="Pfam" id="PF08719">
    <property type="entry name" value="NADAR"/>
    <property type="match status" value="1"/>
</dbReference>
<dbReference type="OrthoDB" id="206452at2759"/>
<feature type="domain" description="NADAR" evidence="2">
    <location>
        <begin position="38"/>
        <end position="204"/>
    </location>
</feature>
<dbReference type="STRING" id="28573.A0A0U1LNW7"/>
<dbReference type="Gene3D" id="1.10.357.40">
    <property type="entry name" value="YbiA-like"/>
    <property type="match status" value="1"/>
</dbReference>
<dbReference type="AlphaFoldDB" id="A0A0U1LNW7"/>
<dbReference type="SUPFAM" id="SSF143990">
    <property type="entry name" value="YbiA-like"/>
    <property type="match status" value="1"/>
</dbReference>
<dbReference type="NCBIfam" id="TIGR02464">
    <property type="entry name" value="ribofla_fusion"/>
    <property type="match status" value="1"/>
</dbReference>
<dbReference type="InterPro" id="IPR012816">
    <property type="entry name" value="NADAR"/>
</dbReference>
<dbReference type="EMBL" id="CVMT01000002">
    <property type="protein sequence ID" value="CRG84913.1"/>
    <property type="molecule type" value="Genomic_DNA"/>
</dbReference>
<evidence type="ECO:0000259" key="2">
    <source>
        <dbReference type="Pfam" id="PF08719"/>
    </source>
</evidence>
<dbReference type="InterPro" id="IPR037238">
    <property type="entry name" value="YbiA-like_sf"/>
</dbReference>
<feature type="region of interest" description="Disordered" evidence="1">
    <location>
        <begin position="1"/>
        <end position="23"/>
    </location>
</feature>
<evidence type="ECO:0000313" key="3">
    <source>
        <dbReference type="EMBL" id="CRG84913.1"/>
    </source>
</evidence>
<sequence length="211" mass="24124">MNKSRITKPKASTKENKASTAKKRKILNDQLSHTQPVYFWHAEDDDGYLGQWYQAPFTWRKPVNDGGEAEELVYQTAEQYMMHHKALLFAPDSPITAQILAAGQPAPHPRQLKKLGRQVPNFSDDVWKRERYGIVLQGNLLKFSQNPDLKQKLLATGDRELVEASPRDRIWGIGFGKVKAGQNRERWGLNLLGKCLMEARRQLKEEDTGLS</sequence>
<protein>
    <recommendedName>
        <fullName evidence="2">NADAR domain-containing protein</fullName>
    </recommendedName>
</protein>
<organism evidence="3 4">
    <name type="scientific">Talaromyces islandicus</name>
    <name type="common">Penicillium islandicum</name>
    <dbReference type="NCBI Taxonomy" id="28573"/>
    <lineage>
        <taxon>Eukaryota</taxon>
        <taxon>Fungi</taxon>
        <taxon>Dikarya</taxon>
        <taxon>Ascomycota</taxon>
        <taxon>Pezizomycotina</taxon>
        <taxon>Eurotiomycetes</taxon>
        <taxon>Eurotiomycetidae</taxon>
        <taxon>Eurotiales</taxon>
        <taxon>Trichocomaceae</taxon>
        <taxon>Talaromyces</taxon>
        <taxon>Talaromyces sect. Islandici</taxon>
    </lineage>
</organism>
<keyword evidence="4" id="KW-1185">Reference proteome</keyword>
<evidence type="ECO:0000256" key="1">
    <source>
        <dbReference type="SAM" id="MobiDB-lite"/>
    </source>
</evidence>